<dbReference type="EMBL" id="JAFIMR010000058">
    <property type="protein sequence ID" value="KAI1853057.1"/>
    <property type="molecule type" value="Genomic_DNA"/>
</dbReference>
<feature type="region of interest" description="Disordered" evidence="1">
    <location>
        <begin position="298"/>
        <end position="327"/>
    </location>
</feature>
<comment type="caution">
    <text evidence="2">The sequence shown here is derived from an EMBL/GenBank/DDBJ whole genome shotgun (WGS) entry which is preliminary data.</text>
</comment>
<name>A0A9P9W9Q1_9PEZI</name>
<protein>
    <submittedName>
        <fullName evidence="2">Uncharacterized protein</fullName>
    </submittedName>
</protein>
<feature type="region of interest" description="Disordered" evidence="1">
    <location>
        <begin position="108"/>
        <end position="138"/>
    </location>
</feature>
<dbReference type="InterPro" id="IPR058940">
    <property type="entry name" value="mS26_fungi"/>
</dbReference>
<evidence type="ECO:0000313" key="3">
    <source>
        <dbReference type="Proteomes" id="UP000829685"/>
    </source>
</evidence>
<organism evidence="2 3">
    <name type="scientific">Neoarthrinium moseri</name>
    <dbReference type="NCBI Taxonomy" id="1658444"/>
    <lineage>
        <taxon>Eukaryota</taxon>
        <taxon>Fungi</taxon>
        <taxon>Dikarya</taxon>
        <taxon>Ascomycota</taxon>
        <taxon>Pezizomycotina</taxon>
        <taxon>Sordariomycetes</taxon>
        <taxon>Xylariomycetidae</taxon>
        <taxon>Amphisphaeriales</taxon>
        <taxon>Apiosporaceae</taxon>
        <taxon>Neoarthrinium</taxon>
    </lineage>
</organism>
<dbReference type="AlphaFoldDB" id="A0A9P9W9Q1"/>
<feature type="compositionally biased region" description="Basic and acidic residues" evidence="1">
    <location>
        <begin position="124"/>
        <end position="138"/>
    </location>
</feature>
<feature type="region of interest" description="Disordered" evidence="1">
    <location>
        <begin position="43"/>
        <end position="65"/>
    </location>
</feature>
<dbReference type="CDD" id="cd23703">
    <property type="entry name" value="mS26_PET12"/>
    <property type="match status" value="1"/>
</dbReference>
<dbReference type="Proteomes" id="UP000829685">
    <property type="component" value="Unassembled WGS sequence"/>
</dbReference>
<proteinExistence type="predicted"/>
<feature type="compositionally biased region" description="Polar residues" evidence="1">
    <location>
        <begin position="43"/>
        <end position="52"/>
    </location>
</feature>
<accession>A0A9P9W9Q1</accession>
<keyword evidence="3" id="KW-1185">Reference proteome</keyword>
<gene>
    <name evidence="2" type="ORF">JX265_012813</name>
</gene>
<sequence length="327" mass="36390">MPPSIPCALSRRAAQSIHGSTATATATATATSISSLSRAFSATSLRPTNQIPPESPAFINVPTPPLSQAIEDKKHDRFARKGHLPLPRRIFKRRTYELPKHDPVFLAQSAPAPTSAKSQLPPGSEHEARRRRMAENRRKNFNEGVTELWARKQATDRARLSQQASKLNLNRQQTNKAQRLDERFTETTIPAAVLQTHVPQDPERFDRALASQARTAAIAEAKAQDRKDALQHLYMSARSFIVDEAALEREVDRVFDPAYFSKTLTPSGKTSVNAWDMFGAPSTVRNMMGDVLRTDNKVINASDESTRTSKRQRRVAEELTGGPMDEV</sequence>
<evidence type="ECO:0000313" key="2">
    <source>
        <dbReference type="EMBL" id="KAI1853057.1"/>
    </source>
</evidence>
<reference evidence="2" key="1">
    <citation type="submission" date="2021-03" db="EMBL/GenBank/DDBJ databases">
        <title>Revisited historic fungal species revealed as producer of novel bioactive compounds through whole genome sequencing and comparative genomics.</title>
        <authorList>
            <person name="Vignolle G.A."/>
            <person name="Hochenegger N."/>
            <person name="Mach R.L."/>
            <person name="Mach-Aigner A.R."/>
            <person name="Javad Rahimi M."/>
            <person name="Salim K.A."/>
            <person name="Chan C.M."/>
            <person name="Lim L.B.L."/>
            <person name="Cai F."/>
            <person name="Druzhinina I.S."/>
            <person name="U'Ren J.M."/>
            <person name="Derntl C."/>
        </authorList>
    </citation>
    <scope>NUCLEOTIDE SEQUENCE</scope>
    <source>
        <strain evidence="2">TUCIM 5799</strain>
    </source>
</reference>
<evidence type="ECO:0000256" key="1">
    <source>
        <dbReference type="SAM" id="MobiDB-lite"/>
    </source>
</evidence>